<accession>A0A812IKN6</accession>
<dbReference type="InterPro" id="IPR002397">
    <property type="entry name" value="Cyt_P450_B"/>
</dbReference>
<proteinExistence type="inferred from homology"/>
<comment type="similarity">
    <text evidence="1">Belongs to the cytochrome P450 family.</text>
</comment>
<keyword evidence="3" id="KW-1185">Reference proteome</keyword>
<reference evidence="2" key="1">
    <citation type="submission" date="2021-02" db="EMBL/GenBank/DDBJ databases">
        <authorList>
            <person name="Dougan E. K."/>
            <person name="Rhodes N."/>
            <person name="Thang M."/>
            <person name="Chan C."/>
        </authorList>
    </citation>
    <scope>NUCLEOTIDE SEQUENCE</scope>
</reference>
<dbReference type="GO" id="GO:0004497">
    <property type="term" value="F:monooxygenase activity"/>
    <property type="evidence" value="ECO:0007669"/>
    <property type="project" value="InterPro"/>
</dbReference>
<dbReference type="GO" id="GO:0005506">
    <property type="term" value="F:iron ion binding"/>
    <property type="evidence" value="ECO:0007669"/>
    <property type="project" value="InterPro"/>
</dbReference>
<dbReference type="GO" id="GO:0020037">
    <property type="term" value="F:heme binding"/>
    <property type="evidence" value="ECO:0007669"/>
    <property type="project" value="InterPro"/>
</dbReference>
<dbReference type="EMBL" id="CAJNJA010000001">
    <property type="protein sequence ID" value="CAE7148988.1"/>
    <property type="molecule type" value="Genomic_DNA"/>
</dbReference>
<dbReference type="AlphaFoldDB" id="A0A812IKN6"/>
<dbReference type="Gene3D" id="1.10.630.10">
    <property type="entry name" value="Cytochrome P450"/>
    <property type="match status" value="1"/>
</dbReference>
<name>A0A812IKN6_9DINO</name>
<dbReference type="PRINTS" id="PR00359">
    <property type="entry name" value="BP450"/>
</dbReference>
<evidence type="ECO:0000256" key="1">
    <source>
        <dbReference type="ARBA" id="ARBA00010617"/>
    </source>
</evidence>
<dbReference type="Proteomes" id="UP000601435">
    <property type="component" value="Unassembled WGS sequence"/>
</dbReference>
<dbReference type="CDD" id="cd11033">
    <property type="entry name" value="CYP142-like"/>
    <property type="match status" value="1"/>
</dbReference>
<dbReference type="InterPro" id="IPR001128">
    <property type="entry name" value="Cyt_P450"/>
</dbReference>
<comment type="caution">
    <text evidence="2">The sequence shown here is derived from an EMBL/GenBank/DDBJ whole genome shotgun (WGS) entry which is preliminary data.</text>
</comment>
<dbReference type="SUPFAM" id="SSF48264">
    <property type="entry name" value="Cytochrome P450"/>
    <property type="match status" value="1"/>
</dbReference>
<evidence type="ECO:0000313" key="3">
    <source>
        <dbReference type="Proteomes" id="UP000601435"/>
    </source>
</evidence>
<dbReference type="OrthoDB" id="10259859at2759"/>
<evidence type="ECO:0000313" key="2">
    <source>
        <dbReference type="EMBL" id="CAE7148988.1"/>
    </source>
</evidence>
<dbReference type="GO" id="GO:0016705">
    <property type="term" value="F:oxidoreductase activity, acting on paired donors, with incorporation or reduction of molecular oxygen"/>
    <property type="evidence" value="ECO:0007669"/>
    <property type="project" value="InterPro"/>
</dbReference>
<dbReference type="PANTHER" id="PTHR46696">
    <property type="entry name" value="P450, PUTATIVE (EUROFUNG)-RELATED"/>
    <property type="match status" value="1"/>
</dbReference>
<gene>
    <name evidence="2" type="primary">cyp124</name>
    <name evidence="2" type="ORF">SNEC2469_LOCUS62</name>
</gene>
<dbReference type="PANTHER" id="PTHR46696:SF1">
    <property type="entry name" value="CYTOCHROME P450 YJIB-RELATED"/>
    <property type="match status" value="1"/>
</dbReference>
<protein>
    <submittedName>
        <fullName evidence="2">Cyp124 protein</fullName>
    </submittedName>
</protein>
<sequence>MSEVNQEKGQAEDANSFLSPYLSKNPPPVIEDPYAVPIEDINVIDGRLFQRDIHWAHFKRLREEDPVHFNELPGIGRYWSLTKFEDIMFVDTHHELFSSAHGISLGPQIDGPRQPEALQFSNFIAMDPPKHDLQRATVTGVVAPRNLAKLESTIRERTQKVLRGLPVGETFNWVDRVSIELTTQMLATLFDFPFEERRKLTRWSDVATAPPGTGIVDTAEQRREELMECLAYFTKLWNERINKEPGTDLISMLAHGKDTKNMQPFEFLGNLILLIVGGNDTTRNSMSAGVLALNQNPAEYEKLRANPGLISNMVPEIIRWQTPLPYMRRTANQDIEIRGKQIKVGDQLLMWYVSGNRDEEAIDRPNEFLIDRPNARHHLSFGFSIHRCMGNRLAEMQLRVLWEEILPLFRKVEVVGEPQRLRSSFVRGITDLPVRVYPH</sequence>
<dbReference type="Pfam" id="PF00067">
    <property type="entry name" value="p450"/>
    <property type="match status" value="1"/>
</dbReference>
<organism evidence="2 3">
    <name type="scientific">Symbiodinium necroappetens</name>
    <dbReference type="NCBI Taxonomy" id="1628268"/>
    <lineage>
        <taxon>Eukaryota</taxon>
        <taxon>Sar</taxon>
        <taxon>Alveolata</taxon>
        <taxon>Dinophyceae</taxon>
        <taxon>Suessiales</taxon>
        <taxon>Symbiodiniaceae</taxon>
        <taxon>Symbiodinium</taxon>
    </lineage>
</organism>
<dbReference type="InterPro" id="IPR036396">
    <property type="entry name" value="Cyt_P450_sf"/>
</dbReference>